<dbReference type="EMBL" id="AEPU01000031">
    <property type="protein sequence ID" value="EFU71315.1"/>
    <property type="molecule type" value="Genomic_DNA"/>
</dbReference>
<name>A0A828QXU3_CAMUP</name>
<protein>
    <submittedName>
        <fullName evidence="1">GIY-YIG catalytic domain protein</fullName>
    </submittedName>
</protein>
<organism evidence="1 2">
    <name type="scientific">Campylobacter upsaliensis JV21</name>
    <dbReference type="NCBI Taxonomy" id="888826"/>
    <lineage>
        <taxon>Bacteria</taxon>
        <taxon>Pseudomonadati</taxon>
        <taxon>Campylobacterota</taxon>
        <taxon>Epsilonproteobacteria</taxon>
        <taxon>Campylobacterales</taxon>
        <taxon>Campylobacteraceae</taxon>
        <taxon>Campylobacter</taxon>
    </lineage>
</organism>
<dbReference type="Gene3D" id="3.40.1440.10">
    <property type="entry name" value="GIY-YIG endonuclease"/>
    <property type="match status" value="1"/>
</dbReference>
<evidence type="ECO:0000313" key="1">
    <source>
        <dbReference type="EMBL" id="EFU71315.1"/>
    </source>
</evidence>
<dbReference type="InterPro" id="IPR035901">
    <property type="entry name" value="GIY-YIG_endonuc_sf"/>
</dbReference>
<dbReference type="AlphaFoldDB" id="A0A828QXU3"/>
<dbReference type="Proteomes" id="UP000005813">
    <property type="component" value="Unassembled WGS sequence"/>
</dbReference>
<evidence type="ECO:0000313" key="2">
    <source>
        <dbReference type="Proteomes" id="UP000005813"/>
    </source>
</evidence>
<comment type="caution">
    <text evidence="1">The sequence shown here is derived from an EMBL/GenBank/DDBJ whole genome shotgun (WGS) entry which is preliminary data.</text>
</comment>
<proteinExistence type="predicted"/>
<accession>A0A828QXU3</accession>
<dbReference type="RefSeq" id="WP_004278072.1">
    <property type="nucleotide sequence ID" value="NZ_GL622227.1"/>
</dbReference>
<sequence length="47" mass="5527">MAYFEFFETMEEAILREKQLKGGSRAKKIALVLSVNETWRDLSEDFV</sequence>
<gene>
    <name evidence="1" type="ORF">HMPREF9400_1539</name>
</gene>
<reference evidence="1 2" key="1">
    <citation type="submission" date="2010-12" db="EMBL/GenBank/DDBJ databases">
        <authorList>
            <person name="Muzny D."/>
            <person name="Qin X."/>
            <person name="Buhay C."/>
            <person name="Dugan-Rocha S."/>
            <person name="Ding Y."/>
            <person name="Chen G."/>
            <person name="Hawes A."/>
            <person name="Holder M."/>
            <person name="Jhangiani S."/>
            <person name="Johnson A."/>
            <person name="Khan Z."/>
            <person name="Li Z."/>
            <person name="Liu W."/>
            <person name="Liu X."/>
            <person name="Perez L."/>
            <person name="Shen H."/>
            <person name="Wang Q."/>
            <person name="Watt J."/>
            <person name="Xi L."/>
            <person name="Xin Y."/>
            <person name="Zhou J."/>
            <person name="Deng J."/>
            <person name="Jiang H."/>
            <person name="Liu Y."/>
            <person name="Qu J."/>
            <person name="Song X.-Z."/>
            <person name="Zhang L."/>
            <person name="Villasana D."/>
            <person name="Johnson A."/>
            <person name="Liu J."/>
            <person name="Liyanage D."/>
            <person name="Lorensuhewa L."/>
            <person name="Robinson T."/>
            <person name="Song A."/>
            <person name="Song B.-B."/>
            <person name="Dinh H."/>
            <person name="Thornton R."/>
            <person name="Coyle M."/>
            <person name="Francisco L."/>
            <person name="Jackson L."/>
            <person name="Javaid M."/>
            <person name="Korchina V."/>
            <person name="Kovar C."/>
            <person name="Mata R."/>
            <person name="Mathew T."/>
            <person name="Ngo R."/>
            <person name="Nguyen L."/>
            <person name="Nguyen N."/>
            <person name="Okwuonu G."/>
            <person name="Ongeri F."/>
            <person name="Pham C."/>
            <person name="Simmons D."/>
            <person name="Wilczek-Boney K."/>
            <person name="Hale W."/>
            <person name="Jakkamsetti A."/>
            <person name="Pham P."/>
            <person name="Ruth R."/>
            <person name="San Lucas F."/>
            <person name="Warren J."/>
            <person name="Zhang J."/>
            <person name="Zhao Z."/>
            <person name="Zhou C."/>
            <person name="Zhu D."/>
            <person name="Lee S."/>
            <person name="Bess C."/>
            <person name="Blankenburg K."/>
            <person name="Forbes L."/>
            <person name="Fu Q."/>
            <person name="Gubbala S."/>
            <person name="Hirani K."/>
            <person name="Jayaseelan J.C."/>
            <person name="Lara F."/>
            <person name="Munidasa M."/>
            <person name="Palculict T."/>
            <person name="Patil S."/>
            <person name="Pu L.-L."/>
            <person name="Saada N."/>
            <person name="Tang L."/>
            <person name="Weissenberger G."/>
            <person name="Zhu Y."/>
            <person name="Hemphill L."/>
            <person name="Shang Y."/>
            <person name="Youmans B."/>
            <person name="Ayvaz T."/>
            <person name="Ross M."/>
            <person name="Santibanez J."/>
            <person name="Aqrawi P."/>
            <person name="Gross S."/>
            <person name="Joshi V."/>
            <person name="Fowler G."/>
            <person name="Nazareth L."/>
            <person name="Reid J."/>
            <person name="Worley K."/>
            <person name="Petrosino J."/>
            <person name="Highlander S."/>
            <person name="Gibbs R."/>
        </authorList>
    </citation>
    <scope>NUCLEOTIDE SEQUENCE [LARGE SCALE GENOMIC DNA]</scope>
    <source>
        <strain evidence="1 2">JV21</strain>
    </source>
</reference>